<proteinExistence type="predicted"/>
<feature type="compositionally biased region" description="Low complexity" evidence="1">
    <location>
        <begin position="181"/>
        <end position="194"/>
    </location>
</feature>
<evidence type="ECO:0000256" key="2">
    <source>
        <dbReference type="SAM" id="SignalP"/>
    </source>
</evidence>
<reference evidence="3 4" key="1">
    <citation type="submission" date="2023-04" db="EMBL/GenBank/DDBJ databases">
        <title>Genome of Basidiobolus ranarum AG-B5.</title>
        <authorList>
            <person name="Stajich J.E."/>
            <person name="Carter-House D."/>
            <person name="Gryganskyi A."/>
        </authorList>
    </citation>
    <scope>NUCLEOTIDE SEQUENCE [LARGE SCALE GENOMIC DNA]</scope>
    <source>
        <strain evidence="3 4">AG-B5</strain>
    </source>
</reference>
<name>A0ABR2W977_9FUNG</name>
<feature type="region of interest" description="Disordered" evidence="1">
    <location>
        <begin position="69"/>
        <end position="152"/>
    </location>
</feature>
<evidence type="ECO:0000313" key="3">
    <source>
        <dbReference type="EMBL" id="KAK9727685.1"/>
    </source>
</evidence>
<dbReference type="EMBL" id="JASJQH010006913">
    <property type="protein sequence ID" value="KAK9727685.1"/>
    <property type="molecule type" value="Genomic_DNA"/>
</dbReference>
<comment type="caution">
    <text evidence="3">The sequence shown here is derived from an EMBL/GenBank/DDBJ whole genome shotgun (WGS) entry which is preliminary data.</text>
</comment>
<feature type="compositionally biased region" description="Polar residues" evidence="1">
    <location>
        <begin position="137"/>
        <end position="147"/>
    </location>
</feature>
<gene>
    <name evidence="3" type="ORF">K7432_001619</name>
</gene>
<evidence type="ECO:0000256" key="1">
    <source>
        <dbReference type="SAM" id="MobiDB-lite"/>
    </source>
</evidence>
<feature type="signal peptide" evidence="2">
    <location>
        <begin position="1"/>
        <end position="19"/>
    </location>
</feature>
<protein>
    <submittedName>
        <fullName evidence="3">Uncharacterized protein</fullName>
    </submittedName>
</protein>
<feature type="compositionally biased region" description="Acidic residues" evidence="1">
    <location>
        <begin position="87"/>
        <end position="106"/>
    </location>
</feature>
<keyword evidence="4" id="KW-1185">Reference proteome</keyword>
<evidence type="ECO:0000313" key="4">
    <source>
        <dbReference type="Proteomes" id="UP001479436"/>
    </source>
</evidence>
<feature type="compositionally biased region" description="Basic and acidic residues" evidence="1">
    <location>
        <begin position="73"/>
        <end position="86"/>
    </location>
</feature>
<dbReference type="Proteomes" id="UP001479436">
    <property type="component" value="Unassembled WGS sequence"/>
</dbReference>
<accession>A0ABR2W977</accession>
<feature type="region of interest" description="Disordered" evidence="1">
    <location>
        <begin position="181"/>
        <end position="205"/>
    </location>
</feature>
<organism evidence="3 4">
    <name type="scientific">Basidiobolus ranarum</name>
    <dbReference type="NCBI Taxonomy" id="34480"/>
    <lineage>
        <taxon>Eukaryota</taxon>
        <taxon>Fungi</taxon>
        <taxon>Fungi incertae sedis</taxon>
        <taxon>Zoopagomycota</taxon>
        <taxon>Entomophthoromycotina</taxon>
        <taxon>Basidiobolomycetes</taxon>
        <taxon>Basidiobolales</taxon>
        <taxon>Basidiobolaceae</taxon>
        <taxon>Basidiobolus</taxon>
    </lineage>
</organism>
<feature type="chain" id="PRO_5047522297" evidence="2">
    <location>
        <begin position="20"/>
        <end position="217"/>
    </location>
</feature>
<sequence length="217" mass="23723">MRTIFVLAITAFTVILSESSESNNEGKKGVIDADNLGSLGILKSIPILGDSGRKLDSILDSDLTLDLFGKPAPNDKRKPDATKEYIESTDDVDVDNDGVGDTDVVEDYGYYRRRPSAYESKPRYGGTGRRKYRNKSGESNEGSNIASNEIEGGAKKNNKKKWTTTWTTTYPTKYTTYSTTYRTARTSTASSQPTSIPSNGDPYEKPSAANCLLGICL</sequence>
<keyword evidence="2" id="KW-0732">Signal</keyword>